<evidence type="ECO:0000256" key="2">
    <source>
        <dbReference type="HAMAP-Rule" id="MF_00634"/>
    </source>
</evidence>
<dbReference type="SMART" id="SM01152">
    <property type="entry name" value="DUF167"/>
    <property type="match status" value="1"/>
</dbReference>
<evidence type="ECO:0000313" key="4">
    <source>
        <dbReference type="Proteomes" id="UP000094795"/>
    </source>
</evidence>
<dbReference type="Pfam" id="PF02594">
    <property type="entry name" value="DUF167"/>
    <property type="match status" value="1"/>
</dbReference>
<organism evidence="3 4">
    <name type="scientific">Hoeflea olei</name>
    <dbReference type="NCBI Taxonomy" id="1480615"/>
    <lineage>
        <taxon>Bacteria</taxon>
        <taxon>Pseudomonadati</taxon>
        <taxon>Pseudomonadota</taxon>
        <taxon>Alphaproteobacteria</taxon>
        <taxon>Hyphomicrobiales</taxon>
        <taxon>Rhizobiaceae</taxon>
        <taxon>Hoeflea</taxon>
    </lineage>
</organism>
<keyword evidence="4" id="KW-1185">Reference proteome</keyword>
<dbReference type="InterPro" id="IPR003746">
    <property type="entry name" value="DUF167"/>
</dbReference>
<dbReference type="SUPFAM" id="SSF69786">
    <property type="entry name" value="YggU-like"/>
    <property type="match status" value="1"/>
</dbReference>
<accession>A0A1C1YZI4</accession>
<dbReference type="Proteomes" id="UP000094795">
    <property type="component" value="Unassembled WGS sequence"/>
</dbReference>
<comment type="similarity">
    <text evidence="1 2">Belongs to the UPF0235 family.</text>
</comment>
<evidence type="ECO:0000313" key="3">
    <source>
        <dbReference type="EMBL" id="OCW58943.1"/>
    </source>
</evidence>
<dbReference type="NCBIfam" id="NF002348">
    <property type="entry name" value="PRK01310.1"/>
    <property type="match status" value="1"/>
</dbReference>
<dbReference type="HAMAP" id="MF_00634">
    <property type="entry name" value="UPF0235"/>
    <property type="match status" value="1"/>
</dbReference>
<sequence>MSGWLQARDGGVDIAVRLTPGASLDGLDGLVEDAAGSVRLKARVRAVAESGKANRAIEKLIAKRLGLAKTLVTVISGETSRSKTIRISGDPEDLAGALEALARP</sequence>
<dbReference type="NCBIfam" id="TIGR00251">
    <property type="entry name" value="DUF167 family protein"/>
    <property type="match status" value="1"/>
</dbReference>
<dbReference type="EMBL" id="LQZT01000002">
    <property type="protein sequence ID" value="OCW58943.1"/>
    <property type="molecule type" value="Genomic_DNA"/>
</dbReference>
<dbReference type="InterPro" id="IPR036591">
    <property type="entry name" value="YggU-like_sf"/>
</dbReference>
<protein>
    <recommendedName>
        <fullName evidence="2">UPF0235 protein AWJ14_04285</fullName>
    </recommendedName>
</protein>
<dbReference type="Gene3D" id="3.30.1200.10">
    <property type="entry name" value="YggU-like"/>
    <property type="match status" value="1"/>
</dbReference>
<evidence type="ECO:0000256" key="1">
    <source>
        <dbReference type="ARBA" id="ARBA00010364"/>
    </source>
</evidence>
<comment type="caution">
    <text evidence="3">The sequence shown here is derived from an EMBL/GenBank/DDBJ whole genome shotgun (WGS) entry which is preliminary data.</text>
</comment>
<name>A0A1C1YZI4_9HYPH</name>
<dbReference type="AlphaFoldDB" id="A0A1C1YZI4"/>
<reference evidence="3 4" key="1">
    <citation type="submission" date="2015-12" db="EMBL/GenBank/DDBJ databases">
        <authorList>
            <person name="Shamseldin A."/>
            <person name="Moawad H."/>
            <person name="Abd El-Rahim W.M."/>
            <person name="Sadowsky M.J."/>
        </authorList>
    </citation>
    <scope>NUCLEOTIDE SEQUENCE [LARGE SCALE GENOMIC DNA]</scope>
    <source>
        <strain evidence="3 4">JC234</strain>
    </source>
</reference>
<gene>
    <name evidence="3" type="ORF">AWJ14_04285</name>
</gene>
<proteinExistence type="inferred from homology"/>
<dbReference type="STRING" id="1480615.AWJ14_04285"/>
<dbReference type="OrthoDB" id="9801972at2"/>
<dbReference type="RefSeq" id="WP_066174903.1">
    <property type="nucleotide sequence ID" value="NZ_LQZT01000002.1"/>
</dbReference>